<dbReference type="PANTHER" id="PTHR46423">
    <property type="entry name" value="RNA POLYMERASE II-ASSOCIATED PROTEIN 3"/>
    <property type="match status" value="1"/>
</dbReference>
<reference evidence="6" key="3">
    <citation type="journal article" date="2012" name="PLoS Pathog.">
        <title>Comparative genomics of the apicomplexan parasites Toxoplasma gondii and Neospora caninum: Coccidia differing in host range and transmission strategy.</title>
        <authorList>
            <person name="Reid A.J."/>
            <person name="Vermont S.J."/>
            <person name="Cotton J.A."/>
            <person name="Harris D."/>
            <person name="Hill-Cawthorne G.A."/>
            <person name="Konen-Waisman S."/>
            <person name="Latham S.M."/>
            <person name="Mourier T."/>
            <person name="Norton R."/>
            <person name="Quail M.A."/>
            <person name="Sanders M."/>
            <person name="Shanmugam D."/>
            <person name="Sohal A."/>
            <person name="Wasmuth J.D."/>
            <person name="Brunk B."/>
            <person name="Grigg M.E."/>
            <person name="Howard J.C."/>
            <person name="Parkinson J."/>
            <person name="Roos D.S."/>
            <person name="Trees A.J."/>
            <person name="Berriman M."/>
            <person name="Pain A."/>
            <person name="Wastling J.M."/>
        </authorList>
    </citation>
    <scope>NUCLEOTIDE SEQUENCE [LARGE SCALE GENOMIC DNA]</scope>
    <source>
        <strain evidence="6">Liverpool</strain>
    </source>
</reference>
<feature type="compositionally biased region" description="Basic and acidic residues" evidence="3">
    <location>
        <begin position="484"/>
        <end position="506"/>
    </location>
</feature>
<dbReference type="OrthoDB" id="2942533at2759"/>
<dbReference type="PANTHER" id="PTHR46423:SF1">
    <property type="entry name" value="RNA POLYMERASE II-ASSOCIATED PROTEIN 3"/>
    <property type="match status" value="1"/>
</dbReference>
<dbReference type="InterPro" id="IPR011990">
    <property type="entry name" value="TPR-like_helical_dom_sf"/>
</dbReference>
<feature type="region of interest" description="Disordered" evidence="3">
    <location>
        <begin position="397"/>
        <end position="551"/>
    </location>
</feature>
<dbReference type="OMA" id="EHRRDMK"/>
<feature type="region of interest" description="Disordered" evidence="3">
    <location>
        <begin position="1011"/>
        <end position="1046"/>
    </location>
</feature>
<dbReference type="eggNOG" id="KOG0376">
    <property type="taxonomic scope" value="Eukaryota"/>
</dbReference>
<accession>F0VRT8</accession>
<feature type="region of interest" description="Disordered" evidence="3">
    <location>
        <begin position="1650"/>
        <end position="1682"/>
    </location>
</feature>
<dbReference type="SUPFAM" id="SSF48452">
    <property type="entry name" value="TPR-like"/>
    <property type="match status" value="1"/>
</dbReference>
<feature type="coiled-coil region" evidence="2">
    <location>
        <begin position="134"/>
        <end position="161"/>
    </location>
</feature>
<evidence type="ECO:0000256" key="3">
    <source>
        <dbReference type="SAM" id="MobiDB-lite"/>
    </source>
</evidence>
<sequence length="1750" mass="194431">MLQNDLSRIEKDEPGKADDDVLRRLEALELTYRAREAEDFLERVEEVHETVRGLIDGSIDAAELERQEERETLRERAKQMKKEEEAARAQEALLMGREGKGESKTRPYTFFCRACLVEFTLPSMAQCSRCGGPVLTMEARVSQLTEKVELLKEEKARHMTRKARWKQWLNTRKFVRKTKVVHYQTWEMWEPSTDEEEKENAAAITPSDDPAFQALEKDFISNQKLRQDRRRAALRCKERGNLLLSKGDLVGALNAYEEGLEHRRDMKELWTNKALVLLRLKKYGEVCQAVTTLLEYCDIFEDGYEKSAPICFKALCRRALAHRALYHWEDALSDLRQAVRLCPADRDAQRLLKETELQVKQFNDLFTILNEKEQKRVKIDNPTAGCLQRLAFPSSASSTSASSGASPLSDCTCHAESPSSETECTAATEEAQSPSLEQTEEEGRGEKPAKEETERALSSAKDEGAKEAEGDQRERFTALKSKKRAVEKAAKTREENTQKLPEKDGIQRSGSEIAKIPFSPGSGYVSPPLWSSVTPSSSLHRMRQNEPAGSGVFQECEGETVASSPSASLFYSSSVAQLSSVSSSSSLPDNAPSGPVEDSRSSLCRLDERVGQALRENRTFSSVSDHLVLEALQALQKFPAARLWFWCYPLCLSPAEHAEKERKKQDAHRQAGETSASSECTGERDDTREEGKKPSGTAGASSEKHRHPREEKKAQNAKKETCGAPIEQMTPKDLATQDICMAASRMRRLKREEAEHSEAPRNCDNDDEGHRRRSEKAFSIRRLETLTTCCNALRCLHCVCSFAAAPEESSSPTSQDVCEDESAGTTSTACVSSASEPDLSLSETCDSCAAALLALLPDILAAEKCLPSFRKVTDKDGDRGLSKSYSGKTRGTARCRGTEELPAEEEETKLREMKALLLGLLYFFSLQAPSRRKLVEHLQRRKEVHSFLLHLLSLMCLSRQGKGSSLALSPPLPLPPLQCALQNRTDAGALLCNLLLERSVQVALSGRQSTVRGETTLKTRKATTGERTGEKKKDDERQEGAGKESSENEILRALWPVVQSRVNALKRRCDLFAKLNQAVAGAQMDDDEKEEKQDGKEGMRALWKELALLLEATKQGDRCQQGATRLSVGPALERILATAKTGTAEETAKEREERESSVELFDLFHEQEETFLGKFLRLDTEADTEREDPTATAVQQCLSILTNLARCASLRLLILKNLRHALLQLATLMSTNSWATCPRPGSSPAAVSRSLLSKLRGIDTRWPGRFYVGRLPTAAYLGLLVNLTAASSADARTKEERELATRQSELLRDERLVRFLVPCLSVEQEEGSRRIKRIREEAKLVSSRSFTLARRVVVAISSSEGNQTVNTDRLDALALPPRLSTSPANAAFVSSLSPSLPSSVSAREVTRALLPSLSFVLRRWRAKGVENGESGGNRARKDTGEIDERTSAAVQLLCTLAQRTPFLITAARDEALLRREEKAKENTKETTDGDVGTYEKYAVEADTCRGGEERAKKQGGRKEQNGRSRTENETQRYEKKEEKQVEKADKQADTREDGKKTGDAQKPHDSFRLTDLLQCVCDILKTVTPHGYAKKAEEMKTPTALVRGNLLLFLGMAAKAQLAAISRSIRKEGEQKYKNKASCERVETAEKASSLVRNACPTEGDTEDDNERKERTEDGEEEEGSDRILKEMDLSGGILCCIEALRKDLGGSQRNAAVTLATLAQVAKYKPAIVALKGMESLMQIGGPLLLKQS</sequence>
<dbReference type="SMART" id="SM00028">
    <property type="entry name" value="TPR"/>
    <property type="match status" value="2"/>
</dbReference>
<reference evidence="4" key="1">
    <citation type="submission" date="2011-02" db="EMBL/GenBank/DDBJ databases">
        <authorList>
            <person name="Aslett M."/>
        </authorList>
    </citation>
    <scope>NUCLEOTIDE SEQUENCE</scope>
    <source>
        <strain evidence="4">Liverpool</strain>
    </source>
</reference>
<evidence type="ECO:0000313" key="4">
    <source>
        <dbReference type="EMBL" id="CBZ56436.1"/>
    </source>
</evidence>
<dbReference type="InParanoid" id="F0VRT8"/>
<proteinExistence type="predicted"/>
<dbReference type="EMBL" id="FR823393">
    <property type="protein sequence ID" value="CBZ56436.1"/>
    <property type="molecule type" value="Genomic_DNA"/>
</dbReference>
<feature type="region of interest" description="Disordered" evidence="3">
    <location>
        <begin position="1505"/>
        <end position="1564"/>
    </location>
</feature>
<feature type="region of interest" description="Disordered" evidence="3">
    <location>
        <begin position="877"/>
        <end position="906"/>
    </location>
</feature>
<dbReference type="InterPro" id="IPR051966">
    <property type="entry name" value="RPAP3"/>
</dbReference>
<keyword evidence="1" id="KW-0802">TPR repeat</keyword>
<dbReference type="InterPro" id="IPR019734">
    <property type="entry name" value="TPR_rpt"/>
</dbReference>
<feature type="compositionally biased region" description="Basic and acidic residues" evidence="3">
    <location>
        <begin position="662"/>
        <end position="671"/>
    </location>
</feature>
<dbReference type="GeneID" id="13445658"/>
<dbReference type="Gene3D" id="1.25.40.10">
    <property type="entry name" value="Tetratricopeptide repeat domain"/>
    <property type="match status" value="1"/>
</dbReference>
<dbReference type="GO" id="GO:0101031">
    <property type="term" value="C:protein folding chaperone complex"/>
    <property type="evidence" value="ECO:0007669"/>
    <property type="project" value="TreeGrafter"/>
</dbReference>
<evidence type="ECO:0000313" key="6">
    <source>
        <dbReference type="Proteomes" id="UP000007494"/>
    </source>
</evidence>
<feature type="region of interest" description="Disordered" evidence="3">
    <location>
        <begin position="751"/>
        <end position="771"/>
    </location>
</feature>
<dbReference type="EMBL" id="LN714487">
    <property type="protein sequence ID" value="CEL71195.1"/>
    <property type="molecule type" value="Genomic_DNA"/>
</dbReference>
<keyword evidence="2" id="KW-0175">Coiled coil</keyword>
<name>F0VRT8_NEOCL</name>
<organism evidence="4 6">
    <name type="scientific">Neospora caninum (strain Liverpool)</name>
    <dbReference type="NCBI Taxonomy" id="572307"/>
    <lineage>
        <taxon>Eukaryota</taxon>
        <taxon>Sar</taxon>
        <taxon>Alveolata</taxon>
        <taxon>Apicomplexa</taxon>
        <taxon>Conoidasida</taxon>
        <taxon>Coccidia</taxon>
        <taxon>Eucoccidiorida</taxon>
        <taxon>Eimeriorina</taxon>
        <taxon>Sarcocystidae</taxon>
        <taxon>Neospora</taxon>
    </lineage>
</organism>
<feature type="compositionally biased region" description="Basic and acidic residues" evidence="3">
    <location>
        <begin position="681"/>
        <end position="693"/>
    </location>
</feature>
<evidence type="ECO:0000256" key="2">
    <source>
        <dbReference type="SAM" id="Coils"/>
    </source>
</evidence>
<feature type="compositionally biased region" description="Polar residues" evidence="3">
    <location>
        <begin position="529"/>
        <end position="539"/>
    </location>
</feature>
<evidence type="ECO:0000256" key="1">
    <source>
        <dbReference type="ARBA" id="ARBA00022803"/>
    </source>
</evidence>
<gene>
    <name evidence="5" type="ORF">BN1204_068600</name>
    <name evidence="4" type="ORF">NCLIV_068600</name>
</gene>
<feature type="compositionally biased region" description="Basic and acidic residues" evidence="3">
    <location>
        <begin position="1023"/>
        <end position="1046"/>
    </location>
</feature>
<protein>
    <submittedName>
        <fullName evidence="5">Tetratricopeptide repeat-containing protein</fullName>
    </submittedName>
</protein>
<dbReference type="Proteomes" id="UP000007494">
    <property type="component" value="Chromosome XII"/>
</dbReference>
<feature type="compositionally biased region" description="Basic and acidic residues" evidence="3">
    <location>
        <begin position="441"/>
        <end position="477"/>
    </location>
</feature>
<dbReference type="VEuPathDB" id="ToxoDB:NCLIV_068600"/>
<feature type="region of interest" description="Disordered" evidence="3">
    <location>
        <begin position="581"/>
        <end position="603"/>
    </location>
</feature>
<reference evidence="5" key="4">
    <citation type="journal article" date="2015" name="PLoS ONE">
        <title>Comprehensive Evaluation of Toxoplasma gondii VEG and Neospora caninum LIV Genomes with Tachyzoite Stage Transcriptome and Proteome Defines Novel Transcript Features.</title>
        <authorList>
            <person name="Ramaprasad A."/>
            <person name="Mourier T."/>
            <person name="Naeem R."/>
            <person name="Malas T.B."/>
            <person name="Moussa E."/>
            <person name="Panigrahi A."/>
            <person name="Vermont S.J."/>
            <person name="Otto T.D."/>
            <person name="Wastling J."/>
            <person name="Pain A."/>
        </authorList>
    </citation>
    <scope>NUCLEOTIDE SEQUENCE</scope>
    <source>
        <strain evidence="5">Liverpool</strain>
    </source>
</reference>
<feature type="compositionally biased region" description="Basic and acidic residues" evidence="3">
    <location>
        <begin position="708"/>
        <end position="721"/>
    </location>
</feature>
<keyword evidence="6" id="KW-1185">Reference proteome</keyword>
<feature type="region of interest" description="Disordered" evidence="3">
    <location>
        <begin position="662"/>
        <end position="728"/>
    </location>
</feature>
<feature type="compositionally biased region" description="Low complexity" evidence="3">
    <location>
        <begin position="397"/>
        <end position="433"/>
    </location>
</feature>
<reference evidence="4" key="2">
    <citation type="submission" date="2011-03" db="EMBL/GenBank/DDBJ databases">
        <title>Comparative genomics and transcriptomics of Neospora caninum and Toxoplasma gondii.</title>
        <authorList>
            <person name="Reid A.J."/>
            <person name="Sohal A."/>
            <person name="Harris D."/>
            <person name="Quail M."/>
            <person name="Sanders M."/>
            <person name="Berriman M."/>
            <person name="Wastling J.M."/>
            <person name="Pain A."/>
        </authorList>
    </citation>
    <scope>NUCLEOTIDE SEQUENCE</scope>
    <source>
        <strain evidence="4">Liverpool</strain>
    </source>
</reference>
<dbReference type="RefSeq" id="XP_003886461.1">
    <property type="nucleotide sequence ID" value="XM_003886412.1"/>
</dbReference>
<feature type="coiled-coil region" evidence="2">
    <location>
        <begin position="59"/>
        <end position="90"/>
    </location>
</feature>
<evidence type="ECO:0000313" key="5">
    <source>
        <dbReference type="EMBL" id="CEL71195.1"/>
    </source>
</evidence>